<comment type="caution">
    <text evidence="1">The sequence shown here is derived from an EMBL/GenBank/DDBJ whole genome shotgun (WGS) entry which is preliminary data.</text>
</comment>
<name>A0A6L2L6R8_TANCI</name>
<dbReference type="EMBL" id="BKCJ010003680">
    <property type="protein sequence ID" value="GEU56547.1"/>
    <property type="molecule type" value="Genomic_DNA"/>
</dbReference>
<protein>
    <submittedName>
        <fullName evidence="1">Uncharacterized protein</fullName>
    </submittedName>
</protein>
<sequence length="90" mass="10019">MANDLILKIYKIANCPSQQVLGRIVGNKMHKAFLLPVIEFPLAEEVPTSSEESCHFQKKRDATAKRIALLSKSQGITVSQRTPCPIKEVL</sequence>
<dbReference type="AlphaFoldDB" id="A0A6L2L6R8"/>
<proteinExistence type="predicted"/>
<gene>
    <name evidence="1" type="ORF">Tci_028525</name>
</gene>
<evidence type="ECO:0000313" key="1">
    <source>
        <dbReference type="EMBL" id="GEU56547.1"/>
    </source>
</evidence>
<organism evidence="1">
    <name type="scientific">Tanacetum cinerariifolium</name>
    <name type="common">Dalmatian daisy</name>
    <name type="synonym">Chrysanthemum cinerariifolium</name>
    <dbReference type="NCBI Taxonomy" id="118510"/>
    <lineage>
        <taxon>Eukaryota</taxon>
        <taxon>Viridiplantae</taxon>
        <taxon>Streptophyta</taxon>
        <taxon>Embryophyta</taxon>
        <taxon>Tracheophyta</taxon>
        <taxon>Spermatophyta</taxon>
        <taxon>Magnoliopsida</taxon>
        <taxon>eudicotyledons</taxon>
        <taxon>Gunneridae</taxon>
        <taxon>Pentapetalae</taxon>
        <taxon>asterids</taxon>
        <taxon>campanulids</taxon>
        <taxon>Asterales</taxon>
        <taxon>Asteraceae</taxon>
        <taxon>Asteroideae</taxon>
        <taxon>Anthemideae</taxon>
        <taxon>Anthemidinae</taxon>
        <taxon>Tanacetum</taxon>
    </lineage>
</organism>
<accession>A0A6L2L6R8</accession>
<reference evidence="1" key="1">
    <citation type="journal article" date="2019" name="Sci. Rep.">
        <title>Draft genome of Tanacetum cinerariifolium, the natural source of mosquito coil.</title>
        <authorList>
            <person name="Yamashiro T."/>
            <person name="Shiraishi A."/>
            <person name="Satake H."/>
            <person name="Nakayama K."/>
        </authorList>
    </citation>
    <scope>NUCLEOTIDE SEQUENCE</scope>
</reference>